<dbReference type="Proteomes" id="UP001139193">
    <property type="component" value="Unassembled WGS sequence"/>
</dbReference>
<evidence type="ECO:0000313" key="2">
    <source>
        <dbReference type="EMBL" id="MCI1188603.1"/>
    </source>
</evidence>
<protein>
    <submittedName>
        <fullName evidence="2">T9SS type A sorting domain-containing protein</fullName>
    </submittedName>
</protein>
<proteinExistence type="predicted"/>
<feature type="signal peptide" evidence="1">
    <location>
        <begin position="1"/>
        <end position="26"/>
    </location>
</feature>
<dbReference type="InterPro" id="IPR013431">
    <property type="entry name" value="Delta_60_rpt"/>
</dbReference>
<reference evidence="2" key="1">
    <citation type="submission" date="2022-03" db="EMBL/GenBank/DDBJ databases">
        <title>Bacterial whole genome sequence for Hymenobacter sp. DH14.</title>
        <authorList>
            <person name="Le V."/>
        </authorList>
    </citation>
    <scope>NUCLEOTIDE SEQUENCE</scope>
    <source>
        <strain evidence="2">DH14</strain>
    </source>
</reference>
<sequence>MKHLLLSRLTLPGCLIVLLSATSAQAQQPTIDPGLVPTRCYAPAAARQAVQLPDGKRVLLGDWVRAEGTSTGPLVRYLAGGTQPDAVFNTNTQGLTGEVQQVLPLANGQLLVVSHLGYSLTLGPVTRRVLLRLNADGTPDATFSAGTATGAGGSIHAVLEQPDGKLVIGGGFASFNGQPAGGLVRLNPDGSLDTAFQTALGNNGFDNFFGVLALARQPDGKLLVSGGRSTTPGQRPHTLLRLLPTGALDATFDDRAGRATLVAGLALQPDGHILAALAPVLATDSLGGAPANGVVRLDATGQRDASFVLDAQVSVRGFLMGRPSEPVRSAVLVQPDGHILVAGPQRLLASGARDASFAPDTTFSQRLIPASMQVLPNGQVLLAGPLRHYAGAGAAAQGVAVLNADGQRDAAFVPSLKAVGRLNAVAQQPDGKLLVAGFFDELNGQRVGNVARLLADGSADLGYSPAKADDEVTTMALQADGKVLLGGRFLGVGPAARPGLARLLPGGALDAAFAPALTRASNASSPYYGPADVVQRVVALPGGAVLVAGNLRAGPSHTKIVRLDAATGQLDATFQLRADTASTVASVEDVLVQPNGNLVVAYRRASVAGYSRLLRLLPGGGLDPAFLYTGYTGGEVFQIKTLAQDAAGRLYFGGEMYSSSGGTARLAVRLLPDGTPDNSFSGGYPYSGLGLPVSRVSKLLVQANGRVLVGGYFVQPTTPPAGQMPYEAGLGRLLATGAFDSSFDPTRGPQMVVADMLVQPDGAIVAVGAFTAAGGQAYHGLVRLRDANVLAVAGPQPLLARTEAWPVPARGQLHLALAAEAHPRQVQLLDALGRSVLTQLLTTAECTVNTAALPAGVYLLRVDYATGPVSRRVVLE</sequence>
<dbReference type="SUPFAM" id="SSF63829">
    <property type="entry name" value="Calcium-dependent phosphotriesterase"/>
    <property type="match status" value="2"/>
</dbReference>
<keyword evidence="3" id="KW-1185">Reference proteome</keyword>
<dbReference type="NCBIfam" id="TIGR02608">
    <property type="entry name" value="delta_60_rpt"/>
    <property type="match status" value="8"/>
</dbReference>
<evidence type="ECO:0000256" key="1">
    <source>
        <dbReference type="SAM" id="SignalP"/>
    </source>
</evidence>
<accession>A0A9X2AHA5</accession>
<dbReference type="RefSeq" id="WP_241936871.1">
    <property type="nucleotide sequence ID" value="NZ_JALBGC010000004.1"/>
</dbReference>
<keyword evidence="1" id="KW-0732">Signal</keyword>
<dbReference type="InterPro" id="IPR026444">
    <property type="entry name" value="Secre_tail"/>
</dbReference>
<name>A0A9X2AHA5_9BACT</name>
<dbReference type="EMBL" id="JALBGC010000004">
    <property type="protein sequence ID" value="MCI1188603.1"/>
    <property type="molecule type" value="Genomic_DNA"/>
</dbReference>
<dbReference type="NCBIfam" id="TIGR04183">
    <property type="entry name" value="Por_Secre_tail"/>
    <property type="match status" value="1"/>
</dbReference>
<comment type="caution">
    <text evidence="2">The sequence shown here is derived from an EMBL/GenBank/DDBJ whole genome shotgun (WGS) entry which is preliminary data.</text>
</comment>
<dbReference type="AlphaFoldDB" id="A0A9X2AHA5"/>
<organism evidence="2 3">
    <name type="scientific">Hymenobacter cyanobacteriorum</name>
    <dbReference type="NCBI Taxonomy" id="2926463"/>
    <lineage>
        <taxon>Bacteria</taxon>
        <taxon>Pseudomonadati</taxon>
        <taxon>Bacteroidota</taxon>
        <taxon>Cytophagia</taxon>
        <taxon>Cytophagales</taxon>
        <taxon>Hymenobacteraceae</taxon>
        <taxon>Hymenobacter</taxon>
    </lineage>
</organism>
<dbReference type="Pfam" id="PF17164">
    <property type="entry name" value="DUF5122"/>
    <property type="match status" value="9"/>
</dbReference>
<dbReference type="Gene3D" id="2.80.10.50">
    <property type="match status" value="5"/>
</dbReference>
<gene>
    <name evidence="2" type="ORF">MON38_14330</name>
</gene>
<feature type="chain" id="PRO_5040953479" evidence="1">
    <location>
        <begin position="27"/>
        <end position="876"/>
    </location>
</feature>
<evidence type="ECO:0000313" key="3">
    <source>
        <dbReference type="Proteomes" id="UP001139193"/>
    </source>
</evidence>